<name>A0A3Q9G394_9ACTO</name>
<evidence type="ECO:0000256" key="8">
    <source>
        <dbReference type="ARBA" id="ARBA00023133"/>
    </source>
</evidence>
<evidence type="ECO:0000256" key="1">
    <source>
        <dbReference type="ARBA" id="ARBA00004141"/>
    </source>
</evidence>
<evidence type="ECO:0000256" key="3">
    <source>
        <dbReference type="ARBA" id="ARBA00022692"/>
    </source>
</evidence>
<dbReference type="GO" id="GO:0016020">
    <property type="term" value="C:membrane"/>
    <property type="evidence" value="ECO:0007669"/>
    <property type="project" value="UniProtKB-SubCell"/>
</dbReference>
<dbReference type="AlphaFoldDB" id="A0A3Q9G394"/>
<evidence type="ECO:0000256" key="9">
    <source>
        <dbReference type="ARBA" id="ARBA00023136"/>
    </source>
</evidence>
<evidence type="ECO:0000256" key="6">
    <source>
        <dbReference type="ARBA" id="ARBA00023002"/>
    </source>
</evidence>
<dbReference type="PANTHER" id="PTHR35457">
    <property type="entry name" value="HEME A SYNTHASE"/>
    <property type="match status" value="1"/>
</dbReference>
<keyword evidence="10" id="KW-1015">Disulfide bond</keyword>
<dbReference type="OrthoDB" id="5241540at2"/>
<evidence type="ECO:0000256" key="12">
    <source>
        <dbReference type="SAM" id="Phobius"/>
    </source>
</evidence>
<evidence type="ECO:0000256" key="2">
    <source>
        <dbReference type="ARBA" id="ARBA00022475"/>
    </source>
</evidence>
<keyword evidence="5 12" id="KW-1133">Transmembrane helix</keyword>
<keyword evidence="6" id="KW-0560">Oxidoreductase</keyword>
<evidence type="ECO:0000313" key="13">
    <source>
        <dbReference type="EMBL" id="AZQ76435.1"/>
    </source>
</evidence>
<dbReference type="Proteomes" id="UP000280344">
    <property type="component" value="Chromosome"/>
</dbReference>
<protein>
    <submittedName>
        <fullName evidence="13">Heme A synthase</fullName>
    </submittedName>
</protein>
<proteinExistence type="predicted"/>
<gene>
    <name evidence="13" type="ORF">EJ997_02830</name>
</gene>
<feature type="transmembrane region" description="Helical" evidence="12">
    <location>
        <begin position="99"/>
        <end position="120"/>
    </location>
</feature>
<feature type="transmembrane region" description="Helical" evidence="12">
    <location>
        <begin position="167"/>
        <end position="189"/>
    </location>
</feature>
<feature type="transmembrane region" description="Helical" evidence="12">
    <location>
        <begin position="12"/>
        <end position="32"/>
    </location>
</feature>
<evidence type="ECO:0000256" key="10">
    <source>
        <dbReference type="ARBA" id="ARBA00023157"/>
    </source>
</evidence>
<feature type="transmembrane region" description="Helical" evidence="12">
    <location>
        <begin position="209"/>
        <end position="229"/>
    </location>
</feature>
<dbReference type="GO" id="GO:0006784">
    <property type="term" value="P:heme A biosynthetic process"/>
    <property type="evidence" value="ECO:0007669"/>
    <property type="project" value="InterPro"/>
</dbReference>
<feature type="transmembrane region" description="Helical" evidence="12">
    <location>
        <begin position="69"/>
        <end position="87"/>
    </location>
</feature>
<comment type="subcellular location">
    <subcellularLocation>
        <location evidence="1">Membrane</location>
        <topology evidence="1">Multi-pass membrane protein</topology>
    </subcellularLocation>
</comment>
<dbReference type="RefSeq" id="WP_126703243.1">
    <property type="nucleotide sequence ID" value="NZ_CP034593.1"/>
</dbReference>
<feature type="transmembrane region" description="Helical" evidence="12">
    <location>
        <begin position="241"/>
        <end position="263"/>
    </location>
</feature>
<dbReference type="InterPro" id="IPR003780">
    <property type="entry name" value="COX15/CtaA_fam"/>
</dbReference>
<keyword evidence="3 12" id="KW-0812">Transmembrane</keyword>
<evidence type="ECO:0000313" key="14">
    <source>
        <dbReference type="Proteomes" id="UP000280344"/>
    </source>
</evidence>
<feature type="transmembrane region" description="Helical" evidence="12">
    <location>
        <begin position="126"/>
        <end position="146"/>
    </location>
</feature>
<accession>A0A3Q9G394</accession>
<evidence type="ECO:0000256" key="4">
    <source>
        <dbReference type="ARBA" id="ARBA00022723"/>
    </source>
</evidence>
<dbReference type="Pfam" id="PF02628">
    <property type="entry name" value="COX15-CtaA"/>
    <property type="match status" value="1"/>
</dbReference>
<dbReference type="PANTHER" id="PTHR35457:SF1">
    <property type="entry name" value="HEME A SYNTHASE"/>
    <property type="match status" value="1"/>
</dbReference>
<keyword evidence="14" id="KW-1185">Reference proteome</keyword>
<feature type="transmembrane region" description="Helical" evidence="12">
    <location>
        <begin position="275"/>
        <end position="295"/>
    </location>
</feature>
<keyword evidence="4" id="KW-0479">Metal-binding</keyword>
<evidence type="ECO:0000256" key="5">
    <source>
        <dbReference type="ARBA" id="ARBA00022989"/>
    </source>
</evidence>
<comment type="pathway">
    <text evidence="11">Porphyrin-containing compound metabolism.</text>
</comment>
<keyword evidence="2" id="KW-1003">Cell membrane</keyword>
<keyword evidence="8" id="KW-0350">Heme biosynthesis</keyword>
<dbReference type="KEGG" id="flh:EJ997_02830"/>
<reference evidence="13 14" key="1">
    <citation type="submission" date="2018-12" db="EMBL/GenBank/DDBJ databases">
        <title>Complete genome sequence of Flaviflexus sp. H23T48.</title>
        <authorList>
            <person name="Bae J.-W."/>
            <person name="Lee J.-Y."/>
        </authorList>
    </citation>
    <scope>NUCLEOTIDE SEQUENCE [LARGE SCALE GENOMIC DNA]</scope>
    <source>
        <strain evidence="13 14">H23T48</strain>
    </source>
</reference>
<sequence>MHVDRTTRNLSIANLIAQIGIIVTGGLVRLTGSGLGCSQWPLCEPGQFTPQFQEESSIHPYIEFGNRTLTGVLTVIAVLLLIAVYKRQPTASRPQIKKLAWLPLIGIAIQAVVGGITVLVDLHPAVVGSHMLISLGLVAISAYLVWRIDHPDTAPKLPFPGAKILTAAIGLTSAVLVILGVIVTGAGPHSGDDEAPYRWAMDTVAITRLHSLSAWLFTLVAMIGLVLVIRHAKTSPSPESATAVKAWGLIMAITIAEGVVGYVQHLTNLPEALVLTHMFLASLLVMAVAWGASALHPRVEAEVKETVTA</sequence>
<evidence type="ECO:0000256" key="7">
    <source>
        <dbReference type="ARBA" id="ARBA00023004"/>
    </source>
</evidence>
<evidence type="ECO:0000256" key="11">
    <source>
        <dbReference type="ARBA" id="ARBA00023444"/>
    </source>
</evidence>
<dbReference type="EMBL" id="CP034593">
    <property type="protein sequence ID" value="AZQ76435.1"/>
    <property type="molecule type" value="Genomic_DNA"/>
</dbReference>
<organism evidence="13 14">
    <name type="scientific">Flaviflexus ciconiae</name>
    <dbReference type="NCBI Taxonomy" id="2496867"/>
    <lineage>
        <taxon>Bacteria</taxon>
        <taxon>Bacillati</taxon>
        <taxon>Actinomycetota</taxon>
        <taxon>Actinomycetes</taxon>
        <taxon>Actinomycetales</taxon>
        <taxon>Actinomycetaceae</taxon>
        <taxon>Flaviflexus</taxon>
    </lineage>
</organism>
<keyword evidence="9 12" id="KW-0472">Membrane</keyword>
<dbReference type="GO" id="GO:0046872">
    <property type="term" value="F:metal ion binding"/>
    <property type="evidence" value="ECO:0007669"/>
    <property type="project" value="UniProtKB-KW"/>
</dbReference>
<dbReference type="InterPro" id="IPR050450">
    <property type="entry name" value="COX15/CtaA_HemeA_synthase"/>
</dbReference>
<dbReference type="GO" id="GO:0016491">
    <property type="term" value="F:oxidoreductase activity"/>
    <property type="evidence" value="ECO:0007669"/>
    <property type="project" value="UniProtKB-KW"/>
</dbReference>
<keyword evidence="7" id="KW-0408">Iron</keyword>